<evidence type="ECO:0000259" key="5">
    <source>
        <dbReference type="Pfam" id="PF04138"/>
    </source>
</evidence>
<protein>
    <submittedName>
        <fullName evidence="6">GtrA family protein</fullName>
    </submittedName>
</protein>
<evidence type="ECO:0000256" key="3">
    <source>
        <dbReference type="ARBA" id="ARBA00022989"/>
    </source>
</evidence>
<dbReference type="EMBL" id="JBHTMO010000030">
    <property type="protein sequence ID" value="MFD1393795.1"/>
    <property type="molecule type" value="Genomic_DNA"/>
</dbReference>
<dbReference type="InterPro" id="IPR007267">
    <property type="entry name" value="GtrA_DPMS_TM"/>
</dbReference>
<evidence type="ECO:0000313" key="7">
    <source>
        <dbReference type="Proteomes" id="UP001597249"/>
    </source>
</evidence>
<dbReference type="RefSeq" id="WP_125585896.1">
    <property type="nucleotide sequence ID" value="NZ_JBHTMO010000030.1"/>
</dbReference>
<dbReference type="Pfam" id="PF04138">
    <property type="entry name" value="GtrA_DPMS_TM"/>
    <property type="match status" value="1"/>
</dbReference>
<proteinExistence type="predicted"/>
<keyword evidence="3" id="KW-1133">Transmembrane helix</keyword>
<evidence type="ECO:0000256" key="4">
    <source>
        <dbReference type="ARBA" id="ARBA00023136"/>
    </source>
</evidence>
<comment type="caution">
    <text evidence="6">The sequence shown here is derived from an EMBL/GenBank/DDBJ whole genome shotgun (WGS) entry which is preliminary data.</text>
</comment>
<name>A0ABW4BC83_9LACO</name>
<organism evidence="6 7">
    <name type="scientific">Lacticaseibacillus jixianensis</name>
    <dbReference type="NCBI Taxonomy" id="2486012"/>
    <lineage>
        <taxon>Bacteria</taxon>
        <taxon>Bacillati</taxon>
        <taxon>Bacillota</taxon>
        <taxon>Bacilli</taxon>
        <taxon>Lactobacillales</taxon>
        <taxon>Lactobacillaceae</taxon>
        <taxon>Lacticaseibacillus</taxon>
    </lineage>
</organism>
<evidence type="ECO:0000313" key="6">
    <source>
        <dbReference type="EMBL" id="MFD1393795.1"/>
    </source>
</evidence>
<evidence type="ECO:0000256" key="1">
    <source>
        <dbReference type="ARBA" id="ARBA00004141"/>
    </source>
</evidence>
<keyword evidence="4" id="KW-0472">Membrane</keyword>
<reference evidence="7" key="1">
    <citation type="journal article" date="2019" name="Int. J. Syst. Evol. Microbiol.">
        <title>The Global Catalogue of Microorganisms (GCM) 10K type strain sequencing project: providing services to taxonomists for standard genome sequencing and annotation.</title>
        <authorList>
            <consortium name="The Broad Institute Genomics Platform"/>
            <consortium name="The Broad Institute Genome Sequencing Center for Infectious Disease"/>
            <person name="Wu L."/>
            <person name="Ma J."/>
        </authorList>
    </citation>
    <scope>NUCLEOTIDE SEQUENCE [LARGE SCALE GENOMIC DNA]</scope>
    <source>
        <strain evidence="7">CCM 8911</strain>
    </source>
</reference>
<keyword evidence="7" id="KW-1185">Reference proteome</keyword>
<feature type="domain" description="GtrA/DPMS transmembrane" evidence="5">
    <location>
        <begin position="36"/>
        <end position="113"/>
    </location>
</feature>
<dbReference type="Proteomes" id="UP001597249">
    <property type="component" value="Unassembled WGS sequence"/>
</dbReference>
<comment type="subcellular location">
    <subcellularLocation>
        <location evidence="1">Membrane</location>
        <topology evidence="1">Multi-pass membrane protein</topology>
    </subcellularLocation>
</comment>
<evidence type="ECO:0000256" key="2">
    <source>
        <dbReference type="ARBA" id="ARBA00022692"/>
    </source>
</evidence>
<sequence>MKTTLLLVEDEAALADSLTTEFELEDYDVIWARDGSVGFAFAANKLVVFGSADTSPRTVLREGISFFSLRGASLLADTAILFVGLTLLHGAPLLVKIIDQVVVIALNFGFSKQIFA</sequence>
<gene>
    <name evidence="6" type="ORF">ACFQ3L_09475</name>
</gene>
<accession>A0ABW4BC83</accession>
<keyword evidence="2" id="KW-0812">Transmembrane</keyword>